<evidence type="ECO:0000259" key="1">
    <source>
        <dbReference type="Pfam" id="PF25509"/>
    </source>
</evidence>
<feature type="domain" description="DUF7916" evidence="1">
    <location>
        <begin position="6"/>
        <end position="308"/>
    </location>
</feature>
<evidence type="ECO:0000313" key="2">
    <source>
        <dbReference type="EMBL" id="HJB58407.1"/>
    </source>
</evidence>
<organism evidence="2 3">
    <name type="scientific">Candidatus Faecalibacterium faecipullorum</name>
    <dbReference type="NCBI Taxonomy" id="2838578"/>
    <lineage>
        <taxon>Bacteria</taxon>
        <taxon>Bacillati</taxon>
        <taxon>Bacillota</taxon>
        <taxon>Clostridia</taxon>
        <taxon>Eubacteriales</taxon>
        <taxon>Oscillospiraceae</taxon>
        <taxon>Faecalibacterium</taxon>
    </lineage>
</organism>
<comment type="caution">
    <text evidence="2">The sequence shown here is derived from an EMBL/GenBank/DDBJ whole genome shotgun (WGS) entry which is preliminary data.</text>
</comment>
<proteinExistence type="predicted"/>
<gene>
    <name evidence="2" type="ORF">H9771_01895</name>
</gene>
<dbReference type="GO" id="GO:0016787">
    <property type="term" value="F:hydrolase activity"/>
    <property type="evidence" value="ECO:0007669"/>
    <property type="project" value="UniProtKB-KW"/>
</dbReference>
<dbReference type="SUPFAM" id="SSF51366">
    <property type="entry name" value="Ribulose-phoshate binding barrel"/>
    <property type="match status" value="1"/>
</dbReference>
<name>A0A9D2S6G9_9FIRM</name>
<dbReference type="EMBL" id="DWXX01000035">
    <property type="protein sequence ID" value="HJB58407.1"/>
    <property type="molecule type" value="Genomic_DNA"/>
</dbReference>
<dbReference type="InterPro" id="IPR057238">
    <property type="entry name" value="DUF7916"/>
</dbReference>
<reference evidence="2" key="1">
    <citation type="journal article" date="2021" name="PeerJ">
        <title>Extensive microbial diversity within the chicken gut microbiome revealed by metagenomics and culture.</title>
        <authorList>
            <person name="Gilroy R."/>
            <person name="Ravi A."/>
            <person name="Getino M."/>
            <person name="Pursley I."/>
            <person name="Horton D.L."/>
            <person name="Alikhan N.F."/>
            <person name="Baker D."/>
            <person name="Gharbi K."/>
            <person name="Hall N."/>
            <person name="Watson M."/>
            <person name="Adriaenssens E.M."/>
            <person name="Foster-Nyarko E."/>
            <person name="Jarju S."/>
            <person name="Secka A."/>
            <person name="Antonio M."/>
            <person name="Oren A."/>
            <person name="Chaudhuri R.R."/>
            <person name="La Ragione R."/>
            <person name="Hildebrand F."/>
            <person name="Pallen M.J."/>
        </authorList>
    </citation>
    <scope>NUCLEOTIDE SEQUENCE</scope>
    <source>
        <strain evidence="2">ChiHjej9B8-13557</strain>
    </source>
</reference>
<evidence type="ECO:0000313" key="3">
    <source>
        <dbReference type="Proteomes" id="UP000824211"/>
    </source>
</evidence>
<dbReference type="AlphaFoldDB" id="A0A9D2S6G9"/>
<dbReference type="Pfam" id="PF25509">
    <property type="entry name" value="DUF7916"/>
    <property type="match status" value="1"/>
</dbReference>
<dbReference type="Proteomes" id="UP000824211">
    <property type="component" value="Unassembled WGS sequence"/>
</dbReference>
<accession>A0A9D2S6G9</accession>
<keyword evidence="2" id="KW-0378">Hydrolase</keyword>
<protein>
    <submittedName>
        <fullName evidence="2">Haloacid dehalogenase-like hydrolase</fullName>
    </submittedName>
</protein>
<reference evidence="2" key="2">
    <citation type="submission" date="2021-04" db="EMBL/GenBank/DDBJ databases">
        <authorList>
            <person name="Gilroy R."/>
        </authorList>
    </citation>
    <scope>NUCLEOTIDE SEQUENCE</scope>
    <source>
        <strain evidence="2">ChiHjej9B8-13557</strain>
    </source>
</reference>
<sequence length="308" mass="32339">MTKRLISCTASDLAAMDKPHLLEAIAASEGRVLACECIGITPPLLTDVTNAEYAAALSADLLLLNMFDVRQPVIQALPPVPPAETVRELKRLTGRPVGINLEPVDPALAARQDGSLWQMSSGRLATPENARIAAEMGVDMILLTGNPGNGVTNHAIARALCALREAVGSRVILAAGKMHAAGVRGEGGSRILTPADADALMDAGADVILLPAPGTVPGVTLEWAHSLIERVHSRGRLALTAIGTSQEGADPDTIRRIALLCKMAGADIHHIGDTGVPGMALPHNILAYSIAIRGERHTFRRMACSVNR</sequence>
<dbReference type="InterPro" id="IPR011060">
    <property type="entry name" value="RibuloseP-bd_barrel"/>
</dbReference>